<evidence type="ECO:0000313" key="1">
    <source>
        <dbReference type="EMBL" id="KAH7926359.1"/>
    </source>
</evidence>
<protein>
    <submittedName>
        <fullName evidence="1">Uncharacterized protein</fullName>
    </submittedName>
</protein>
<accession>A0ACB8BM16</accession>
<name>A0ACB8BM16_9AGAM</name>
<sequence>MAFQSRPEPMNASPYHSKVKVSLTLSDSIYVAGGNVSGKMEVECRADADSGLGIGVIMVELFAIQEITSRDHSATSTFIHARRLFQGPGLPPSNAVHPDYVPSPGEPPLPAHHHAARRGLTTFFFRFPLHPSSPSSISFGPARIRYQVRASVGVALREERRLVTDNREVSIVELGDDSSYAQPPQGIAVAEGGDIWARAVVVNGGVVAGESACVELQLKNHSKKWTSGVSLTVTRNLHLSQPPSSKPPLDISDTITHVDFRGPEYAVPPGIEGVATLVVDIPRHARTARGGPRFGEDGKMADGLFEVRCVLSIRVELSLGSDDVCIHIPVNIQHPLAAPSVVSPQPFVSLPQTYATPLPHQYALSPPPVAPYAGLSTASPTSHCLNPFTTGIQWSPPVQPESPYFSPTFAEPYPQHFSPPSQQLVPHALLPPRPVSAEPHPPVPYYDHFLPPVFPSSGPPIPLSAYSPDVQFAERGPVSSVEVHEGKGARASRISQTLCRSARHRSVSPRPHGYPLPVTPQQALPTTPRARPTAIDIPTLPNPHDTQGVLHSPRPVPSPKQSYKGLTPRSENVCTLEQMADEDEKKNSDPRRDILESGTAEALRKESSTERALETDLAVNKTLPRPPVPTGKERLELPGRPKADTYFVTPVQGLAEPAGDVDVIPQAPPTPPHAAITPVKFPRALTEMSGLSTILPKDLPKESGLDALERRLLAEVGTRRQEHEVRPDVRSVIQPITIPASGAPEGVNDSAISSLTLADGFGKENSWQREQEQEQDRDSDERTHYPGGRQGQSDDDRDVHTQNGRLTREQGTEKDGDSGGNSGQRRGRKKNKDSDVRKLRGEAKGRIAAWLGNIDTAIPPAVDDPSSVASPAASHFVPIAEHEPFEPPVQMEDPPIRERDQGMSLNKGDVSAAPNPRSSGFVTIVRGSVPISDNSPTQSPSAEKRRAVESRQHGPTDSSAKQGPLLTQPGRVDLLPQPPANKATSNQRAMDPLPGPVLPKPNRLAPPGFLRSSPVPLDPEVKYDIRSARGGRGGKVTEVASLWASKASPVDPPAKAAQRTTAPIPPARKLVDAKNAEGIEKQTKPTKASTVPAVISSSHAVPMLSSTASLARVSPGVNRTRLAPSLSPTIESVPETKVFTKSPGSQPVRTPGDLAFGQARLRDLIKKYQGF</sequence>
<dbReference type="Proteomes" id="UP000790709">
    <property type="component" value="Unassembled WGS sequence"/>
</dbReference>
<reference evidence="1" key="1">
    <citation type="journal article" date="2021" name="New Phytol.">
        <title>Evolutionary innovations through gain and loss of genes in the ectomycorrhizal Boletales.</title>
        <authorList>
            <person name="Wu G."/>
            <person name="Miyauchi S."/>
            <person name="Morin E."/>
            <person name="Kuo A."/>
            <person name="Drula E."/>
            <person name="Varga T."/>
            <person name="Kohler A."/>
            <person name="Feng B."/>
            <person name="Cao Y."/>
            <person name="Lipzen A."/>
            <person name="Daum C."/>
            <person name="Hundley H."/>
            <person name="Pangilinan J."/>
            <person name="Johnson J."/>
            <person name="Barry K."/>
            <person name="LaButti K."/>
            <person name="Ng V."/>
            <person name="Ahrendt S."/>
            <person name="Min B."/>
            <person name="Choi I.G."/>
            <person name="Park H."/>
            <person name="Plett J.M."/>
            <person name="Magnuson J."/>
            <person name="Spatafora J.W."/>
            <person name="Nagy L.G."/>
            <person name="Henrissat B."/>
            <person name="Grigoriev I.V."/>
            <person name="Yang Z.L."/>
            <person name="Xu J."/>
            <person name="Martin F.M."/>
        </authorList>
    </citation>
    <scope>NUCLEOTIDE SEQUENCE</scope>
    <source>
        <strain evidence="1">KUC20120723A-06</strain>
    </source>
</reference>
<evidence type="ECO:0000313" key="2">
    <source>
        <dbReference type="Proteomes" id="UP000790709"/>
    </source>
</evidence>
<proteinExistence type="predicted"/>
<keyword evidence="2" id="KW-1185">Reference proteome</keyword>
<organism evidence="1 2">
    <name type="scientific">Leucogyrophana mollusca</name>
    <dbReference type="NCBI Taxonomy" id="85980"/>
    <lineage>
        <taxon>Eukaryota</taxon>
        <taxon>Fungi</taxon>
        <taxon>Dikarya</taxon>
        <taxon>Basidiomycota</taxon>
        <taxon>Agaricomycotina</taxon>
        <taxon>Agaricomycetes</taxon>
        <taxon>Agaricomycetidae</taxon>
        <taxon>Boletales</taxon>
        <taxon>Boletales incertae sedis</taxon>
        <taxon>Leucogyrophana</taxon>
    </lineage>
</organism>
<dbReference type="EMBL" id="MU266384">
    <property type="protein sequence ID" value="KAH7926359.1"/>
    <property type="molecule type" value="Genomic_DNA"/>
</dbReference>
<gene>
    <name evidence="1" type="ORF">BV22DRAFT_1063091</name>
</gene>
<comment type="caution">
    <text evidence="1">The sequence shown here is derived from an EMBL/GenBank/DDBJ whole genome shotgun (WGS) entry which is preliminary data.</text>
</comment>